<keyword evidence="4" id="KW-0145">Chemotaxis</keyword>
<dbReference type="Ensembl" id="ENSAMXT00000042988.1">
    <property type="protein sequence ID" value="ENSAMXP00000028493.1"/>
    <property type="gene ID" value="ENSAMXG00000040166.1"/>
</dbReference>
<dbReference type="GO" id="GO:0006955">
    <property type="term" value="P:immune response"/>
    <property type="evidence" value="ECO:0007669"/>
    <property type="project" value="InterPro"/>
</dbReference>
<evidence type="ECO:0000313" key="7">
    <source>
        <dbReference type="Ensembl" id="ENSAMXP00000028493.1"/>
    </source>
</evidence>
<keyword evidence="8" id="KW-1185">Reference proteome</keyword>
<dbReference type="PROSITE" id="PS00471">
    <property type="entry name" value="SMALL_CYTOKINES_CXC"/>
    <property type="match status" value="1"/>
</dbReference>
<dbReference type="InterPro" id="IPR018048">
    <property type="entry name" value="Chemokine_CXC_CS"/>
</dbReference>
<comment type="similarity">
    <text evidence="1 4">Belongs to the intercrine alpha (chemokine CxC) family.</text>
</comment>
<evidence type="ECO:0000256" key="3">
    <source>
        <dbReference type="ARBA" id="ARBA00023157"/>
    </source>
</evidence>
<dbReference type="GO" id="GO:0008009">
    <property type="term" value="F:chemokine activity"/>
    <property type="evidence" value="ECO:0007669"/>
    <property type="project" value="InterPro"/>
</dbReference>
<keyword evidence="3" id="KW-1015">Disulfide bond</keyword>
<proteinExistence type="inferred from homology"/>
<evidence type="ECO:0000259" key="6">
    <source>
        <dbReference type="SMART" id="SM00199"/>
    </source>
</evidence>
<comment type="subcellular location">
    <subcellularLocation>
        <location evidence="4">Secreted</location>
    </subcellularLocation>
</comment>
<dbReference type="GO" id="GO:0005615">
    <property type="term" value="C:extracellular space"/>
    <property type="evidence" value="ECO:0007669"/>
    <property type="project" value="UniProtKB-UniRule"/>
</dbReference>
<dbReference type="GeneTree" id="ENSGT01030000234997"/>
<organism evidence="7 8">
    <name type="scientific">Astyanax mexicanus</name>
    <name type="common">Blind cave fish</name>
    <name type="synonym">Astyanax fasciatus mexicanus</name>
    <dbReference type="NCBI Taxonomy" id="7994"/>
    <lineage>
        <taxon>Eukaryota</taxon>
        <taxon>Metazoa</taxon>
        <taxon>Chordata</taxon>
        <taxon>Craniata</taxon>
        <taxon>Vertebrata</taxon>
        <taxon>Euteleostomi</taxon>
        <taxon>Actinopterygii</taxon>
        <taxon>Neopterygii</taxon>
        <taxon>Teleostei</taxon>
        <taxon>Ostariophysi</taxon>
        <taxon>Characiformes</taxon>
        <taxon>Characoidei</taxon>
        <taxon>Acestrorhamphidae</taxon>
        <taxon>Acestrorhamphinae</taxon>
        <taxon>Astyanax</taxon>
    </lineage>
</organism>
<evidence type="ECO:0000256" key="4">
    <source>
        <dbReference type="RuleBase" id="RU361149"/>
    </source>
</evidence>
<dbReference type="SUPFAM" id="SSF54117">
    <property type="entry name" value="Interleukin 8-like chemokines"/>
    <property type="match status" value="1"/>
</dbReference>
<feature type="compositionally biased region" description="Basic and acidic residues" evidence="5">
    <location>
        <begin position="23"/>
        <end position="33"/>
    </location>
</feature>
<evidence type="ECO:0000313" key="8">
    <source>
        <dbReference type="Proteomes" id="UP000018467"/>
    </source>
</evidence>
<reference evidence="8" key="2">
    <citation type="journal article" date="2014" name="Nat. Commun.">
        <title>The cavefish genome reveals candidate genes for eye loss.</title>
        <authorList>
            <person name="McGaugh S.E."/>
            <person name="Gross J.B."/>
            <person name="Aken B."/>
            <person name="Blin M."/>
            <person name="Borowsky R."/>
            <person name="Chalopin D."/>
            <person name="Hinaux H."/>
            <person name="Jeffery W.R."/>
            <person name="Keene A."/>
            <person name="Ma L."/>
            <person name="Minx P."/>
            <person name="Murphy D."/>
            <person name="O'Quin K.E."/>
            <person name="Retaux S."/>
            <person name="Rohner N."/>
            <person name="Searle S.M."/>
            <person name="Stahl B.A."/>
            <person name="Tabin C."/>
            <person name="Volff J.N."/>
            <person name="Yoshizawa M."/>
            <person name="Warren W.C."/>
        </authorList>
    </citation>
    <scope>NUCLEOTIDE SEQUENCE [LARGE SCALE GENOMIC DNA]</scope>
    <source>
        <strain evidence="8">female</strain>
    </source>
</reference>
<dbReference type="Gene3D" id="2.40.50.40">
    <property type="match status" value="1"/>
</dbReference>
<dbReference type="PRINTS" id="PR00437">
    <property type="entry name" value="SMALLCYTKCXC"/>
</dbReference>
<protein>
    <recommendedName>
        <fullName evidence="4">C-X-C motif chemokine</fullName>
    </recommendedName>
</protein>
<reference evidence="7" key="3">
    <citation type="submission" date="2025-08" db="UniProtKB">
        <authorList>
            <consortium name="Ensembl"/>
        </authorList>
    </citation>
    <scope>IDENTIFICATION</scope>
</reference>
<keyword evidence="4" id="KW-0964">Secreted</keyword>
<dbReference type="SMART" id="SM00199">
    <property type="entry name" value="SCY"/>
    <property type="match status" value="1"/>
</dbReference>
<reference evidence="8" key="1">
    <citation type="submission" date="2013-03" db="EMBL/GenBank/DDBJ databases">
        <authorList>
            <person name="Jeffery W."/>
            <person name="Warren W."/>
            <person name="Wilson R.K."/>
        </authorList>
    </citation>
    <scope>NUCLEOTIDE SEQUENCE</scope>
    <source>
        <strain evidence="8">female</strain>
    </source>
</reference>
<dbReference type="AlphaFoldDB" id="A0A3B1IEX7"/>
<dbReference type="InterPro" id="IPR033899">
    <property type="entry name" value="CXC_Chemokine_domain"/>
</dbReference>
<feature type="domain" description="Chemokine interleukin-8-like" evidence="6">
    <location>
        <begin position="212"/>
        <end position="274"/>
    </location>
</feature>
<dbReference type="PRINTS" id="PR00436">
    <property type="entry name" value="INTERLEUKIN8"/>
</dbReference>
<evidence type="ECO:0000256" key="1">
    <source>
        <dbReference type="ARBA" id="ARBA00010665"/>
    </source>
</evidence>
<dbReference type="Bgee" id="ENSAMXG00000040166">
    <property type="expression patterns" value="Expressed in bone element and 12 other cell types or tissues"/>
</dbReference>
<name>A0A3B1IEX7_ASTMX</name>
<dbReference type="InParanoid" id="A0A3B1IEX7"/>
<dbReference type="GO" id="GO:0006952">
    <property type="term" value="P:defense response"/>
    <property type="evidence" value="ECO:0007669"/>
    <property type="project" value="InterPro"/>
</dbReference>
<feature type="region of interest" description="Disordered" evidence="5">
    <location>
        <begin position="1"/>
        <end position="33"/>
    </location>
</feature>
<accession>A0A3B1IEX7</accession>
<keyword evidence="2 4" id="KW-0202">Cytokine</keyword>
<dbReference type="Proteomes" id="UP000018467">
    <property type="component" value="Unassembled WGS sequence"/>
</dbReference>
<reference evidence="7" key="4">
    <citation type="submission" date="2025-09" db="UniProtKB">
        <authorList>
            <consortium name="Ensembl"/>
        </authorList>
    </citation>
    <scope>IDENTIFICATION</scope>
</reference>
<feature type="compositionally biased region" description="Polar residues" evidence="5">
    <location>
        <begin position="7"/>
        <end position="21"/>
    </location>
</feature>
<dbReference type="InterPro" id="IPR001811">
    <property type="entry name" value="Chemokine_IL8-like_dom"/>
</dbReference>
<evidence type="ECO:0000256" key="5">
    <source>
        <dbReference type="SAM" id="MobiDB-lite"/>
    </source>
</evidence>
<sequence length="281" mass="31106">MMLLSVSVHSSGMKSDANGGNSEKGEQQSDHLPSEKTTLQFHNVTVDQPPSFIPQLVNSQQDKNEPFLTRTTFGPQVILSKTSDVTVDQPPSFIPLLVNSQLDKNEPFLTRTTFGPQVILSKTSDVTVDQPPSFIPLLVNSQLDKNEPFLTRTTFGPQVLSSKISDVTVDQPPSFIPLLVNSQLDKNEPFLTRTTFGPQVLSSKISGQKTSVKRCLCLGPRLNIVRLQRVEKIEVFPASPLCDTLEIIVTLKNIGGKRCLNPESKFAQNYIKKSVEERSTQ</sequence>
<dbReference type="STRING" id="7994.ENSAMXP00000028493"/>
<dbReference type="Pfam" id="PF00048">
    <property type="entry name" value="IL8"/>
    <property type="match status" value="1"/>
</dbReference>
<dbReference type="CDD" id="cd00273">
    <property type="entry name" value="Chemokine_CXC"/>
    <property type="match status" value="1"/>
</dbReference>
<dbReference type="InterPro" id="IPR036048">
    <property type="entry name" value="Interleukin_8-like_sf"/>
</dbReference>
<evidence type="ECO:0000256" key="2">
    <source>
        <dbReference type="ARBA" id="ARBA00022514"/>
    </source>
</evidence>
<dbReference type="InterPro" id="IPR001089">
    <property type="entry name" value="Chemokine_CXC"/>
</dbReference>